<dbReference type="PIRSF" id="PIRSF029008">
    <property type="entry name" value="MecA"/>
    <property type="match status" value="1"/>
</dbReference>
<keyword evidence="4" id="KW-1185">Reference proteome</keyword>
<organism evidence="3 4">
    <name type="scientific">Lactobacillus pasteurii DSM 23907 = CRBIP 24.76</name>
    <dbReference type="NCBI Taxonomy" id="1423790"/>
    <lineage>
        <taxon>Bacteria</taxon>
        <taxon>Bacillati</taxon>
        <taxon>Bacillota</taxon>
        <taxon>Bacilli</taxon>
        <taxon>Lactobacillales</taxon>
        <taxon>Lactobacillaceae</taxon>
        <taxon>Lactobacillus</taxon>
    </lineage>
</organism>
<dbReference type="PANTHER" id="PTHR39161">
    <property type="entry name" value="ADAPTER PROTEIN MECA"/>
    <property type="match status" value="1"/>
</dbReference>
<dbReference type="Proteomes" id="UP000009311">
    <property type="component" value="Unassembled WGS sequence"/>
</dbReference>
<sequence length="225" mass="25499">MKVNRIDDKTIRVKISREELAERGVSVLDMLKDRLKIQDFFYSILSEIDEDHSFADDSPVSFQVMPNRDGLDLLISKVDADNPNVLKAFGLDQTADSDVDMEFADLAESPPAKAESQTEADSEADDSTNDRQAYSFTDLGMVVELADSLKVSDLATSLYFFKGKYYLEAAFLNDIYAEIKPEDTWAIMNEYGLKVNDSEFSTAKRLGKCIMRQDALGNLRYYFDR</sequence>
<evidence type="ECO:0000313" key="3">
    <source>
        <dbReference type="EMBL" id="CCI85948.1"/>
    </source>
</evidence>
<gene>
    <name evidence="3" type="ORF">BN53_07630</name>
</gene>
<comment type="caution">
    <text evidence="3">The sequence shown here is derived from an EMBL/GenBank/DDBJ whole genome shotgun (WGS) entry which is preliminary data.</text>
</comment>
<accession>I7LEQ0</accession>
<dbReference type="Gene3D" id="3.30.70.1950">
    <property type="match status" value="1"/>
</dbReference>
<feature type="compositionally biased region" description="Acidic residues" evidence="2">
    <location>
        <begin position="118"/>
        <end position="127"/>
    </location>
</feature>
<dbReference type="AlphaFoldDB" id="I7LEQ0"/>
<dbReference type="InterPro" id="IPR038471">
    <property type="entry name" value="MecA_C_sf"/>
</dbReference>
<dbReference type="PANTHER" id="PTHR39161:SF1">
    <property type="entry name" value="ADAPTER PROTEIN MECA 1"/>
    <property type="match status" value="1"/>
</dbReference>
<feature type="region of interest" description="Disordered" evidence="2">
    <location>
        <begin position="107"/>
        <end position="129"/>
    </location>
</feature>
<dbReference type="Pfam" id="PF05389">
    <property type="entry name" value="MecA"/>
    <property type="match status" value="1"/>
</dbReference>
<evidence type="ECO:0000313" key="4">
    <source>
        <dbReference type="Proteomes" id="UP000009311"/>
    </source>
</evidence>
<evidence type="ECO:0000256" key="1">
    <source>
        <dbReference type="ARBA" id="ARBA00005397"/>
    </source>
</evidence>
<dbReference type="RefSeq" id="WP_009560513.1">
    <property type="nucleotide sequence ID" value="NZ_AYZN01000001.1"/>
</dbReference>
<comment type="similarity">
    <text evidence="1">Belongs to the MecA family.</text>
</comment>
<name>I7LEQ0_9LACO</name>
<evidence type="ECO:0000256" key="2">
    <source>
        <dbReference type="SAM" id="MobiDB-lite"/>
    </source>
</evidence>
<dbReference type="OrthoDB" id="2360201at2"/>
<dbReference type="STRING" id="1423790.BN53_07630"/>
<dbReference type="EMBL" id="CAKD01000024">
    <property type="protein sequence ID" value="CCI85948.1"/>
    <property type="molecule type" value="Genomic_DNA"/>
</dbReference>
<protein>
    <submittedName>
        <fullName evidence="3">Negative regulator genetic competence</fullName>
    </submittedName>
</protein>
<proteinExistence type="inferred from homology"/>
<reference evidence="3 4" key="1">
    <citation type="submission" date="2012-06" db="EMBL/GenBank/DDBJ databases">
        <title>Draft Genome Sequence of Lactobacillus pasteurii CRBIP 24.76T.</title>
        <authorList>
            <person name="Cousin S."/>
            <person name="Bouchier C."/>
            <person name="Loux V."/>
            <person name="Ma L."/>
            <person name="Creno S."/>
            <person name="Bizet C."/>
            <person name="Clermont D."/>
        </authorList>
    </citation>
    <scope>NUCLEOTIDE SEQUENCE [LARGE SCALE GENOMIC DNA]</scope>
    <source>
        <strain evidence="4">CRBIP 24.76T</strain>
    </source>
</reference>
<dbReference type="InterPro" id="IPR008681">
    <property type="entry name" value="Neg-reg_MecA"/>
</dbReference>
<dbReference type="eggNOG" id="COG4862">
    <property type="taxonomic scope" value="Bacteria"/>
</dbReference>